<dbReference type="Pfam" id="PF12014">
    <property type="entry name" value="Cyclin_D1_bind"/>
    <property type="match status" value="1"/>
</dbReference>
<dbReference type="OMA" id="SSLEWDW"/>
<feature type="compositionally biased region" description="Basic and acidic residues" evidence="1">
    <location>
        <begin position="364"/>
        <end position="384"/>
    </location>
</feature>
<evidence type="ECO:0008006" key="4">
    <source>
        <dbReference type="Google" id="ProtNLM"/>
    </source>
</evidence>
<protein>
    <recommendedName>
        <fullName evidence="4">Protein EXECUTER 1, chloroplastic</fullName>
    </recommendedName>
</protein>
<proteinExistence type="predicted"/>
<reference evidence="2 3" key="1">
    <citation type="journal article" date="2021" name="Nat. Plants">
        <title>The Taxus genome provides insights into paclitaxel biosynthesis.</title>
        <authorList>
            <person name="Xiong X."/>
            <person name="Gou J."/>
            <person name="Liao Q."/>
            <person name="Li Y."/>
            <person name="Zhou Q."/>
            <person name="Bi G."/>
            <person name="Li C."/>
            <person name="Du R."/>
            <person name="Wang X."/>
            <person name="Sun T."/>
            <person name="Guo L."/>
            <person name="Liang H."/>
            <person name="Lu P."/>
            <person name="Wu Y."/>
            <person name="Zhang Z."/>
            <person name="Ro D.K."/>
            <person name="Shang Y."/>
            <person name="Huang S."/>
            <person name="Yan J."/>
        </authorList>
    </citation>
    <scope>NUCLEOTIDE SEQUENCE [LARGE SCALE GENOMIC DNA]</scope>
    <source>
        <strain evidence="2">Ta-2019</strain>
    </source>
</reference>
<feature type="region of interest" description="Disordered" evidence="1">
    <location>
        <begin position="348"/>
        <end position="384"/>
    </location>
</feature>
<evidence type="ECO:0000256" key="1">
    <source>
        <dbReference type="SAM" id="MobiDB-lite"/>
    </source>
</evidence>
<dbReference type="AlphaFoldDB" id="A0AA38F6D1"/>
<dbReference type="Proteomes" id="UP000824469">
    <property type="component" value="Unassembled WGS sequence"/>
</dbReference>
<keyword evidence="3" id="KW-1185">Reference proteome</keyword>
<evidence type="ECO:0000313" key="2">
    <source>
        <dbReference type="EMBL" id="KAH9290620.1"/>
    </source>
</evidence>
<feature type="compositionally biased region" description="Acidic residues" evidence="1">
    <location>
        <begin position="348"/>
        <end position="363"/>
    </location>
</feature>
<comment type="caution">
    <text evidence="2">The sequence shown here is derived from an EMBL/GenBank/DDBJ whole genome shotgun (WGS) entry which is preliminary data.</text>
</comment>
<accession>A0AA38F6D1</accession>
<sequence>MGVTAVAPTTGTGFVQASLPFRSNKGNSISKRTQFHSIITTKCCSASKEGDNRAISSSSSSSNLISHVGKRLQSYLENYRDKHQPPKINANNTNTEWDWDRWEEHFSEIEKYETLASALKFQLEEAIESEDFQQAFRLKKAIAAATAKDMVAEVMCELEKAIEEERYLDAVQLRDDAGAGLIGWWVGLPQGSNDPYGRIINISPAQGRFVANSYSARQLAAAGTGVPLFEIFVTKDGDLGYKQQAVYLQRARGTSRDSLTSSESVDADLLGSSESSPEGIQKYQGVEISADVETDGDKSDDTDNMDELNRVLNYLRDRIPGIKFKILKVIAPEGVEMDTKIFEQLIQESEEEKDESDSDESSEDETKIEGDLQDGKETIGDANFTEKQKETPFKLVIGGVLPSSSEDKASRVAVRVPARIEYKGRDSFIFHPKENDDQEPAVIDEPDMKVATIAAQSSADLGVSDVVKALWKAKKGHLKAHKDVEEIIEIIRLAFSRARKRNSLSGSSMFQRLNVAEANADPLSGLYVGAFGRHNSEVVQLRRKYGHWPNANESPSGDSKLEFFEYVEAVKLTGDLNVPAGEVTFRAKTGIKNRLSSRGIYPEELGVIARYKSQGRIAGAGFRNPRWIDGELVLLNGKGSGLTEGAELGFVYCVSERHILVLFCRLKLQE</sequence>
<gene>
    <name evidence="2" type="ORF">KI387_034737</name>
</gene>
<organism evidence="2 3">
    <name type="scientific">Taxus chinensis</name>
    <name type="common">Chinese yew</name>
    <name type="synonym">Taxus wallichiana var. chinensis</name>
    <dbReference type="NCBI Taxonomy" id="29808"/>
    <lineage>
        <taxon>Eukaryota</taxon>
        <taxon>Viridiplantae</taxon>
        <taxon>Streptophyta</taxon>
        <taxon>Embryophyta</taxon>
        <taxon>Tracheophyta</taxon>
        <taxon>Spermatophyta</taxon>
        <taxon>Pinopsida</taxon>
        <taxon>Pinidae</taxon>
        <taxon>Conifers II</taxon>
        <taxon>Cupressales</taxon>
        <taxon>Taxaceae</taxon>
        <taxon>Taxus</taxon>
    </lineage>
</organism>
<evidence type="ECO:0000313" key="3">
    <source>
        <dbReference type="Proteomes" id="UP000824469"/>
    </source>
</evidence>
<name>A0AA38F6D1_TAXCH</name>
<dbReference type="InterPro" id="IPR044680">
    <property type="entry name" value="EX1/2"/>
</dbReference>
<dbReference type="PANTHER" id="PTHR33917:SF3">
    <property type="entry name" value="PROTEIN EXECUTER 1, CHLOROPLASTIC"/>
    <property type="match status" value="1"/>
</dbReference>
<dbReference type="PANTHER" id="PTHR33917">
    <property type="entry name" value="PROTEIN EXECUTER 1, CHLOROPLASTIC"/>
    <property type="match status" value="1"/>
</dbReference>
<dbReference type="GO" id="GO:0010343">
    <property type="term" value="P:singlet oxygen-mediated programmed cell death"/>
    <property type="evidence" value="ECO:0007669"/>
    <property type="project" value="InterPro"/>
</dbReference>
<dbReference type="GO" id="GO:0042651">
    <property type="term" value="C:thylakoid membrane"/>
    <property type="evidence" value="ECO:0007669"/>
    <property type="project" value="TreeGrafter"/>
</dbReference>
<feature type="region of interest" description="Disordered" evidence="1">
    <location>
        <begin position="257"/>
        <end position="280"/>
    </location>
</feature>
<dbReference type="EMBL" id="JAHRHJ020003813">
    <property type="protein sequence ID" value="KAH9290620.1"/>
    <property type="molecule type" value="Genomic_DNA"/>
</dbReference>